<feature type="non-terminal residue" evidence="1">
    <location>
        <position position="129"/>
    </location>
</feature>
<organism evidence="1 2">
    <name type="scientific">Lindgomyces ingoldianus</name>
    <dbReference type="NCBI Taxonomy" id="673940"/>
    <lineage>
        <taxon>Eukaryota</taxon>
        <taxon>Fungi</taxon>
        <taxon>Dikarya</taxon>
        <taxon>Ascomycota</taxon>
        <taxon>Pezizomycotina</taxon>
        <taxon>Dothideomycetes</taxon>
        <taxon>Pleosporomycetidae</taxon>
        <taxon>Pleosporales</taxon>
        <taxon>Lindgomycetaceae</taxon>
        <taxon>Lindgomyces</taxon>
    </lineage>
</organism>
<protein>
    <submittedName>
        <fullName evidence="1">Uncharacterized protein</fullName>
    </submittedName>
</protein>
<gene>
    <name evidence="1" type="ORF">BDR25DRAFT_176650</name>
</gene>
<accession>A0ACB6QPJ9</accession>
<name>A0ACB6QPJ9_9PLEO</name>
<dbReference type="Proteomes" id="UP000799755">
    <property type="component" value="Unassembled WGS sequence"/>
</dbReference>
<sequence length="129" mass="14346">MPKPLAELTVPQINEIIPAPEDAALESPVTPVSAEGLTSLQNIIMKYNTDAMDETSKLRFYRHLQKFAKAAQASFAKGALQQNQIRLMMKINNEAKVRRSTKSVVLGTAKIMSYEDLVDARVKRAEQDA</sequence>
<proteinExistence type="predicted"/>
<evidence type="ECO:0000313" key="2">
    <source>
        <dbReference type="Proteomes" id="UP000799755"/>
    </source>
</evidence>
<comment type="caution">
    <text evidence="1">The sequence shown here is derived from an EMBL/GenBank/DDBJ whole genome shotgun (WGS) entry which is preliminary data.</text>
</comment>
<keyword evidence="2" id="KW-1185">Reference proteome</keyword>
<dbReference type="EMBL" id="MU003514">
    <property type="protein sequence ID" value="KAF2468782.1"/>
    <property type="molecule type" value="Genomic_DNA"/>
</dbReference>
<evidence type="ECO:0000313" key="1">
    <source>
        <dbReference type="EMBL" id="KAF2468782.1"/>
    </source>
</evidence>
<reference evidence="1" key="1">
    <citation type="journal article" date="2020" name="Stud. Mycol.">
        <title>101 Dothideomycetes genomes: a test case for predicting lifestyles and emergence of pathogens.</title>
        <authorList>
            <person name="Haridas S."/>
            <person name="Albert R."/>
            <person name="Binder M."/>
            <person name="Bloem J."/>
            <person name="Labutti K."/>
            <person name="Salamov A."/>
            <person name="Andreopoulos B."/>
            <person name="Baker S."/>
            <person name="Barry K."/>
            <person name="Bills G."/>
            <person name="Bluhm B."/>
            <person name="Cannon C."/>
            <person name="Castanera R."/>
            <person name="Culley D."/>
            <person name="Daum C."/>
            <person name="Ezra D."/>
            <person name="Gonzalez J."/>
            <person name="Henrissat B."/>
            <person name="Kuo A."/>
            <person name="Liang C."/>
            <person name="Lipzen A."/>
            <person name="Lutzoni F."/>
            <person name="Magnuson J."/>
            <person name="Mondo S."/>
            <person name="Nolan M."/>
            <person name="Ohm R."/>
            <person name="Pangilinan J."/>
            <person name="Park H.-J."/>
            <person name="Ramirez L."/>
            <person name="Alfaro M."/>
            <person name="Sun H."/>
            <person name="Tritt A."/>
            <person name="Yoshinaga Y."/>
            <person name="Zwiers L.-H."/>
            <person name="Turgeon B."/>
            <person name="Goodwin S."/>
            <person name="Spatafora J."/>
            <person name="Crous P."/>
            <person name="Grigoriev I."/>
        </authorList>
    </citation>
    <scope>NUCLEOTIDE SEQUENCE</scope>
    <source>
        <strain evidence="1">ATCC 200398</strain>
    </source>
</reference>